<accession>A0A7N9CLT3</accession>
<reference evidence="1 2" key="1">
    <citation type="submission" date="2013-03" db="EMBL/GenBank/DDBJ databases">
        <authorList>
            <person name="Warren W."/>
            <person name="Wilson R.K."/>
        </authorList>
    </citation>
    <scope>NUCLEOTIDE SEQUENCE</scope>
</reference>
<dbReference type="GeneTree" id="ENSGT01120000271815"/>
<dbReference type="AlphaFoldDB" id="A0A7N9CLT3"/>
<evidence type="ECO:0000313" key="2">
    <source>
        <dbReference type="Proteomes" id="UP000233100"/>
    </source>
</evidence>
<dbReference type="Ensembl" id="ENSMFAT00000082514.1">
    <property type="protein sequence ID" value="ENSMFAP00000050611.1"/>
    <property type="gene ID" value="ENSMFAG00000049581.1"/>
</dbReference>
<organism evidence="1 2">
    <name type="scientific">Macaca fascicularis</name>
    <name type="common">Crab-eating macaque</name>
    <name type="synonym">Cynomolgus monkey</name>
    <dbReference type="NCBI Taxonomy" id="9541"/>
    <lineage>
        <taxon>Eukaryota</taxon>
        <taxon>Metazoa</taxon>
        <taxon>Chordata</taxon>
        <taxon>Craniata</taxon>
        <taxon>Vertebrata</taxon>
        <taxon>Euteleostomi</taxon>
        <taxon>Mammalia</taxon>
        <taxon>Eutheria</taxon>
        <taxon>Euarchontoglires</taxon>
        <taxon>Primates</taxon>
        <taxon>Haplorrhini</taxon>
        <taxon>Catarrhini</taxon>
        <taxon>Cercopithecidae</taxon>
        <taxon>Cercopithecinae</taxon>
        <taxon>Macaca</taxon>
    </lineage>
</organism>
<dbReference type="PANTHER" id="PTHR12138:SF162">
    <property type="entry name" value="CHROMOSOME UNDETERMINED SCAFFOLD_275, WHOLE GENOME SHOTGUN SEQUENCE"/>
    <property type="match status" value="1"/>
</dbReference>
<reference evidence="1" key="3">
    <citation type="submission" date="2025-09" db="UniProtKB">
        <authorList>
            <consortium name="Ensembl"/>
        </authorList>
    </citation>
    <scope>IDENTIFICATION</scope>
</reference>
<dbReference type="PRINTS" id="PR02045">
    <property type="entry name" value="F138DOMAIN"/>
</dbReference>
<sequence>FSFLFFFLRQSLHLSPRLEYSTRAGVQWGDLGSLQSPPPRFKRLLCLSLQIAGITGAYHHAQLMFVFLLEVEFHHVALAGLELLASSDPLASASQNAGITGVSHQAWPDLYFYF</sequence>
<reference evidence="1" key="2">
    <citation type="submission" date="2025-08" db="UniProtKB">
        <authorList>
            <consortium name="Ensembl"/>
        </authorList>
    </citation>
    <scope>IDENTIFICATION</scope>
</reference>
<dbReference type="Proteomes" id="UP000233100">
    <property type="component" value="Chromosome 6"/>
</dbReference>
<protein>
    <submittedName>
        <fullName evidence="1">Uncharacterized protein</fullName>
    </submittedName>
</protein>
<proteinExistence type="predicted"/>
<keyword evidence="2" id="KW-1185">Reference proteome</keyword>
<evidence type="ECO:0000313" key="1">
    <source>
        <dbReference type="Ensembl" id="ENSMFAP00000050611.1"/>
    </source>
</evidence>
<dbReference type="PANTHER" id="PTHR12138">
    <property type="entry name" value="PRIMATE-EXPANDED PROTEIN FAMILY"/>
    <property type="match status" value="1"/>
</dbReference>
<name>A0A7N9CLT3_MACFA</name>